<comment type="caution">
    <text evidence="1">The sequence shown here is derived from an EMBL/GenBank/DDBJ whole genome shotgun (WGS) entry which is preliminary data.</text>
</comment>
<accession>A0ABD2Y5L5</accession>
<protein>
    <submittedName>
        <fullName evidence="1">Uncharacterized protein</fullName>
    </submittedName>
</protein>
<keyword evidence="2" id="KW-1185">Reference proteome</keyword>
<proteinExistence type="predicted"/>
<dbReference type="AlphaFoldDB" id="A0ABD2Y5L5"/>
<organism evidence="1 2">
    <name type="scientific">Cinchona calisaya</name>
    <dbReference type="NCBI Taxonomy" id="153742"/>
    <lineage>
        <taxon>Eukaryota</taxon>
        <taxon>Viridiplantae</taxon>
        <taxon>Streptophyta</taxon>
        <taxon>Embryophyta</taxon>
        <taxon>Tracheophyta</taxon>
        <taxon>Spermatophyta</taxon>
        <taxon>Magnoliopsida</taxon>
        <taxon>eudicotyledons</taxon>
        <taxon>Gunneridae</taxon>
        <taxon>Pentapetalae</taxon>
        <taxon>asterids</taxon>
        <taxon>lamiids</taxon>
        <taxon>Gentianales</taxon>
        <taxon>Rubiaceae</taxon>
        <taxon>Cinchonoideae</taxon>
        <taxon>Cinchoneae</taxon>
        <taxon>Cinchona</taxon>
    </lineage>
</organism>
<dbReference type="Proteomes" id="UP001630127">
    <property type="component" value="Unassembled WGS sequence"/>
</dbReference>
<dbReference type="EMBL" id="JBJUIK010000015">
    <property type="protein sequence ID" value="KAL3500943.1"/>
    <property type="molecule type" value="Genomic_DNA"/>
</dbReference>
<evidence type="ECO:0000313" key="1">
    <source>
        <dbReference type="EMBL" id="KAL3500943.1"/>
    </source>
</evidence>
<reference evidence="1 2" key="1">
    <citation type="submission" date="2024-11" db="EMBL/GenBank/DDBJ databases">
        <title>A near-complete genome assembly of Cinchona calisaya.</title>
        <authorList>
            <person name="Lian D.C."/>
            <person name="Zhao X.W."/>
            <person name="Wei L."/>
        </authorList>
    </citation>
    <scope>NUCLEOTIDE SEQUENCE [LARGE SCALE GENOMIC DNA]</scope>
    <source>
        <tissue evidence="1">Nenye</tissue>
    </source>
</reference>
<gene>
    <name evidence="1" type="ORF">ACH5RR_035392</name>
</gene>
<sequence>MCRVITILNTPYPSLGDLPKLHWLDTLCLNHSSPKSSPPPPPPPSTAFNITKFGSKTLTVFLNFTRGSSPSAPLISLPRSSTTTTLTLQLKLFQSLKTSLTRTSSTVRRMTSC</sequence>
<evidence type="ECO:0000313" key="2">
    <source>
        <dbReference type="Proteomes" id="UP001630127"/>
    </source>
</evidence>
<name>A0ABD2Y5L5_9GENT</name>